<feature type="region of interest" description="Disordered" evidence="1">
    <location>
        <begin position="1"/>
        <end position="59"/>
    </location>
</feature>
<keyword evidence="3" id="KW-1185">Reference proteome</keyword>
<gene>
    <name evidence="2" type="ORF">DIABBA_LOCUS9354</name>
</gene>
<feature type="compositionally biased region" description="Basic residues" evidence="1">
    <location>
        <begin position="155"/>
        <end position="168"/>
    </location>
</feature>
<evidence type="ECO:0000313" key="3">
    <source>
        <dbReference type="Proteomes" id="UP001153709"/>
    </source>
</evidence>
<evidence type="ECO:0000313" key="2">
    <source>
        <dbReference type="EMBL" id="CAG9836253.1"/>
    </source>
</evidence>
<name>A0A9N9T820_DIABA</name>
<proteinExistence type="predicted"/>
<feature type="region of interest" description="Disordered" evidence="1">
    <location>
        <begin position="102"/>
        <end position="186"/>
    </location>
</feature>
<evidence type="ECO:0000256" key="1">
    <source>
        <dbReference type="SAM" id="MobiDB-lite"/>
    </source>
</evidence>
<dbReference type="AlphaFoldDB" id="A0A9N9T820"/>
<feature type="compositionally biased region" description="Polar residues" evidence="1">
    <location>
        <begin position="1"/>
        <end position="12"/>
    </location>
</feature>
<feature type="compositionally biased region" description="Polar residues" evidence="1">
    <location>
        <begin position="105"/>
        <end position="116"/>
    </location>
</feature>
<feature type="compositionally biased region" description="Basic and acidic residues" evidence="1">
    <location>
        <begin position="169"/>
        <end position="186"/>
    </location>
</feature>
<sequence length="263" mass="29843">MEELANTDSQSMLADMRDSPPNENMTSESNLDPPGTQEWVNDDFDSEDPVTSASDKQLPSLLSLKVILPEQINIEESSEVVLPQALEEVLALKSQRQLELDNEIDATNTENQQNQKSSEKEPLWEKDDNVDAVPDAEVTSDKVRKEKEVKDKYSKNKKKKNKKKNRKLKANEEKEDNKKNGEKEVNLENELENVEIEYVQETIGLHELAPQYRQFYSIFESFKISDQKADIAPPTLALPTSLSSKTVAVAEDVDDMDDLEEVS</sequence>
<feature type="compositionally biased region" description="Polar residues" evidence="1">
    <location>
        <begin position="21"/>
        <end position="30"/>
    </location>
</feature>
<reference evidence="2" key="1">
    <citation type="submission" date="2022-01" db="EMBL/GenBank/DDBJ databases">
        <authorList>
            <person name="King R."/>
        </authorList>
    </citation>
    <scope>NUCLEOTIDE SEQUENCE</scope>
</reference>
<feature type="compositionally biased region" description="Basic and acidic residues" evidence="1">
    <location>
        <begin position="139"/>
        <end position="154"/>
    </location>
</feature>
<dbReference type="Proteomes" id="UP001153709">
    <property type="component" value="Chromosome 6"/>
</dbReference>
<feature type="compositionally biased region" description="Basic and acidic residues" evidence="1">
    <location>
        <begin position="117"/>
        <end position="129"/>
    </location>
</feature>
<dbReference type="EMBL" id="OU898281">
    <property type="protein sequence ID" value="CAG9836253.1"/>
    <property type="molecule type" value="Genomic_DNA"/>
</dbReference>
<accession>A0A9N9T820</accession>
<organism evidence="2 3">
    <name type="scientific">Diabrotica balteata</name>
    <name type="common">Banded cucumber beetle</name>
    <dbReference type="NCBI Taxonomy" id="107213"/>
    <lineage>
        <taxon>Eukaryota</taxon>
        <taxon>Metazoa</taxon>
        <taxon>Ecdysozoa</taxon>
        <taxon>Arthropoda</taxon>
        <taxon>Hexapoda</taxon>
        <taxon>Insecta</taxon>
        <taxon>Pterygota</taxon>
        <taxon>Neoptera</taxon>
        <taxon>Endopterygota</taxon>
        <taxon>Coleoptera</taxon>
        <taxon>Polyphaga</taxon>
        <taxon>Cucujiformia</taxon>
        <taxon>Chrysomeloidea</taxon>
        <taxon>Chrysomelidae</taxon>
        <taxon>Galerucinae</taxon>
        <taxon>Diabroticina</taxon>
        <taxon>Diabroticites</taxon>
        <taxon>Diabrotica</taxon>
    </lineage>
</organism>
<protein>
    <submittedName>
        <fullName evidence="2">Uncharacterized protein</fullName>
    </submittedName>
</protein>